<protein>
    <submittedName>
        <fullName evidence="1">Uncharacterized protein</fullName>
    </submittedName>
</protein>
<sequence>MTSDFEFEMEFCRSILKRDAENAATIEMLAGYCTKAGNIDEGLELDQRFVQLQPDNAVGHYNLACSLALKNRSEDAISTLRTAFEKGYRDFGWMMEDADLKGLHDNPAFSALLAEFRVQQ</sequence>
<dbReference type="AlphaFoldDB" id="A0A6B2LZ46"/>
<gene>
    <name evidence="1" type="ORF">G0Q06_01140</name>
</gene>
<dbReference type="Gene3D" id="1.25.40.10">
    <property type="entry name" value="Tetratricopeptide repeat domain"/>
    <property type="match status" value="1"/>
</dbReference>
<dbReference type="InterPro" id="IPR011990">
    <property type="entry name" value="TPR-like_helical_dom_sf"/>
</dbReference>
<dbReference type="Proteomes" id="UP000478417">
    <property type="component" value="Unassembled WGS sequence"/>
</dbReference>
<name>A0A6B2LZ46_9BACT</name>
<dbReference type="EMBL" id="JAAGNX010000001">
    <property type="protein sequence ID" value="NDV61047.1"/>
    <property type="molecule type" value="Genomic_DNA"/>
</dbReference>
<dbReference type="NCBIfam" id="NF047558">
    <property type="entry name" value="TPR_END_plus"/>
    <property type="match status" value="1"/>
</dbReference>
<accession>A0A6B2LZ46</accession>
<organism evidence="1 2">
    <name type="scientific">Oceanipulchritudo coccoides</name>
    <dbReference type="NCBI Taxonomy" id="2706888"/>
    <lineage>
        <taxon>Bacteria</taxon>
        <taxon>Pseudomonadati</taxon>
        <taxon>Verrucomicrobiota</taxon>
        <taxon>Opitutia</taxon>
        <taxon>Puniceicoccales</taxon>
        <taxon>Oceanipulchritudinaceae</taxon>
        <taxon>Oceanipulchritudo</taxon>
    </lineage>
</organism>
<dbReference type="SUPFAM" id="SSF48452">
    <property type="entry name" value="TPR-like"/>
    <property type="match status" value="1"/>
</dbReference>
<keyword evidence="2" id="KW-1185">Reference proteome</keyword>
<comment type="caution">
    <text evidence="1">The sequence shown here is derived from an EMBL/GenBank/DDBJ whole genome shotgun (WGS) entry which is preliminary data.</text>
</comment>
<dbReference type="RefSeq" id="WP_163961614.1">
    <property type="nucleotide sequence ID" value="NZ_JAAGNX010000001.1"/>
</dbReference>
<proteinExistence type="predicted"/>
<evidence type="ECO:0000313" key="2">
    <source>
        <dbReference type="Proteomes" id="UP000478417"/>
    </source>
</evidence>
<reference evidence="1 2" key="1">
    <citation type="submission" date="2020-02" db="EMBL/GenBank/DDBJ databases">
        <title>Albibacoteraceae fam. nov., the first described family within the subdivision 4 Verrucomicrobia.</title>
        <authorList>
            <person name="Xi F."/>
        </authorList>
    </citation>
    <scope>NUCLEOTIDE SEQUENCE [LARGE SCALE GENOMIC DNA]</scope>
    <source>
        <strain evidence="1 2">CK1056</strain>
    </source>
</reference>
<evidence type="ECO:0000313" key="1">
    <source>
        <dbReference type="EMBL" id="NDV61047.1"/>
    </source>
</evidence>